<keyword evidence="1" id="KW-0853">WD repeat</keyword>
<name>A0A1C7NAT6_9FUNG</name>
<feature type="region of interest" description="Disordered" evidence="2">
    <location>
        <begin position="1108"/>
        <end position="1201"/>
    </location>
</feature>
<gene>
    <name evidence="5" type="primary">Mapkbp1</name>
    <name evidence="5" type="ORF">A0J61_05731</name>
</gene>
<evidence type="ECO:0000259" key="4">
    <source>
        <dbReference type="Pfam" id="PF24782"/>
    </source>
</evidence>
<dbReference type="OrthoDB" id="6252103at2759"/>
<sequence length="1557" mass="171878">MEEQFPVNSGNVPPPSQSTNLLSHQLNYQPNFQNTNGGLRRKTKEAIKVSSKLKLERILGLTSTSSNTIDTANDLIAYAAGAVVVIYNHKRNKQIALLYPPATIQSTTNTPGNAALNSMSNINSQPSSAPMITPLSGVTNNLGNNDLVSSTQTNTNDDKKATPVGNRAKPISCLAFSPDGNYIAVGEMGHQPRIFIWNVKEKKLLRELRSHKFGVLALAFSPNMRYLVSIGFQHDGYLYVWDWKKGTKLAGNKVTSRVNAVSFAKDGSYFVTAGLRHVKFWYLDTRGRLPKRGNSVSRETQVLDGRSGILGVLRDANFVDVACDQGSTAGYTYFITDTGILCIFKEGRVIDKWVDLQVKGAYSIAVSPNYVICTCSEGVIRLFEPGTLKYVGILPKPHPLGIDVTTITSPDMIRSPDANTFYPDAVAMVYDANAHRLTCVYSDRSLYVWDIRDLKKIGKYRSFIFHSDCVWGVEPCPNIEREDNAIPLNSFATFSGDGTIRIWNLDNPIHNAASTSTSPISPQQLNHTFMSPSSSTAVGLHRRNIYSRELVKMLYVDPDAAEFAKLRSDFEHGEDNCPDFGIRSLKMSRDGHMMASGDRKGNLRVHDMNSWEMMTYQEAHDSEILSIDITTPKSEESPSLVATASRDRLLHVFDAKSKFQLVQSLDDHSSSITSVKFSEDASRLISCGADKGIIFRNRTHPVTLFHDNVPRPFSTYHNYSGRSTVFDMALDVSGRYVATVTGERKLYVFSVESGKPFRTCRPETSDEVGKSVENSGGSLINIDLDPFSGTYAVTSGSDRCIRLFDLTNSTCIEKVCAHSELITSIKFVRTNLEENGLRVVSTCSDGTIFVWKVGQEIIAKMTARASEREVKMKQRLLIDDDDLSDIDEKRALALGLQINKRIRRVSTVASIRPTASISQMIRQGERRTFSSMSPAEQKYDDLYKKIAASSNRRNNIDTNTIPHNSQLHVQTQLNENASHSGPVSPVGNRGSNTNRSLLSRREPRLTNNLAATDNQNNINNSKLPQDKVAKLDRLYNGVPTNGGRDRPSNHITSPVSITSQRNPLQPQQAPLSTIGNHNLISGNRHNQVLRRAMSKEGLRKVPATFTSATKQLPQQQQQQIQHQKEPSSLARKSSQPSLINNRRSSDPQAEAGGQEDDLCISESPKVISKPLLVEEGSDNDADVETGRDEADDIDDDDEEEEIEEEIIFTAEQDKIIKPFEVSMHLAPSSCEDEEEDGRITPVSDNENNHNKVDEEDDGSSEENVDDAINRAIVAREPPRVSVSISRTTSSVANSSRRRSGLLVDITKRLSAEAVTAPSSPPSDECESSSDSPSSPNNPAFREIQRNLEKAAKRQSLTARFLSSLGGPTKLSPDMQEQDSSLNHIMSSLQGVKPQAEEVVTTEALPPNKKVSLDKIEINTPIPSTSSHSNSEAEVPSSSEHTTKSSDKETPQNMSISNAVEDEKEEDSSKLENALADLEGIAILLDSVMDVYMSTTKTSKNEKTLSNIESKLTGVADRITQTMQNQSNIPKTSPETLDLLEKYSSLLIGMVGDKLRKS</sequence>
<dbReference type="Pfam" id="PF08662">
    <property type="entry name" value="eIF2A"/>
    <property type="match status" value="1"/>
</dbReference>
<evidence type="ECO:0000313" key="6">
    <source>
        <dbReference type="Proteomes" id="UP000093000"/>
    </source>
</evidence>
<feature type="compositionally biased region" description="Polar residues" evidence="2">
    <location>
        <begin position="1377"/>
        <end position="1389"/>
    </location>
</feature>
<feature type="repeat" description="WD" evidence="1">
    <location>
        <begin position="665"/>
        <end position="693"/>
    </location>
</feature>
<feature type="region of interest" description="Disordered" evidence="2">
    <location>
        <begin position="1037"/>
        <end position="1076"/>
    </location>
</feature>
<dbReference type="PANTHER" id="PTHR45589:SF1">
    <property type="entry name" value="WD REPEAT DOMAIN 62, ISOFORM G"/>
    <property type="match status" value="1"/>
</dbReference>
<feature type="region of interest" description="Disordered" evidence="2">
    <location>
        <begin position="975"/>
        <end position="1004"/>
    </location>
</feature>
<accession>A0A1C7NAT6</accession>
<feature type="compositionally biased region" description="Basic and acidic residues" evidence="2">
    <location>
        <begin position="1440"/>
        <end position="1449"/>
    </location>
</feature>
<evidence type="ECO:0000256" key="1">
    <source>
        <dbReference type="PROSITE-ProRule" id="PRU00221"/>
    </source>
</evidence>
<dbReference type="EMBL" id="LUGH01000318">
    <property type="protein sequence ID" value="OBZ86225.1"/>
    <property type="molecule type" value="Genomic_DNA"/>
</dbReference>
<feature type="compositionally biased region" description="Polar residues" evidence="2">
    <location>
        <begin position="1049"/>
        <end position="1076"/>
    </location>
</feature>
<evidence type="ECO:0000259" key="3">
    <source>
        <dbReference type="Pfam" id="PF08662"/>
    </source>
</evidence>
<feature type="domain" description="MABP1/WDR62 second WD40" evidence="4">
    <location>
        <begin position="470"/>
        <end position="853"/>
    </location>
</feature>
<feature type="compositionally biased region" description="Low complexity" evidence="2">
    <location>
        <begin position="1279"/>
        <end position="1291"/>
    </location>
</feature>
<feature type="compositionally biased region" description="Low complexity" evidence="2">
    <location>
        <begin position="1111"/>
        <end position="1121"/>
    </location>
</feature>
<keyword evidence="6" id="KW-1185">Reference proteome</keyword>
<dbReference type="InterPro" id="IPR013979">
    <property type="entry name" value="TIF_beta_prop-like"/>
</dbReference>
<dbReference type="Proteomes" id="UP000093000">
    <property type="component" value="Unassembled WGS sequence"/>
</dbReference>
<feature type="compositionally biased region" description="Basic and acidic residues" evidence="2">
    <location>
        <begin position="1342"/>
        <end position="1351"/>
    </location>
</feature>
<dbReference type="PANTHER" id="PTHR45589">
    <property type="entry name" value="WD REPEAT DOMAIN 62, ISOFORM G"/>
    <property type="match status" value="1"/>
</dbReference>
<feature type="compositionally biased region" description="Polar residues" evidence="2">
    <location>
        <begin position="1130"/>
        <end position="1142"/>
    </location>
</feature>
<proteinExistence type="predicted"/>
<dbReference type="InterPro" id="IPR036322">
    <property type="entry name" value="WD40_repeat_dom_sf"/>
</dbReference>
<dbReference type="InterPro" id="IPR011047">
    <property type="entry name" value="Quinoprotein_ADH-like_sf"/>
</dbReference>
<dbReference type="InterPro" id="IPR056162">
    <property type="entry name" value="WD40_MABP1-WDR62_2nd"/>
</dbReference>
<feature type="compositionally biased region" description="Polar residues" evidence="2">
    <location>
        <begin position="1420"/>
        <end position="1439"/>
    </location>
</feature>
<comment type="caution">
    <text evidence="5">The sequence shown here is derived from an EMBL/GenBank/DDBJ whole genome shotgun (WGS) entry which is preliminary data.</text>
</comment>
<dbReference type="InterPro" id="IPR001680">
    <property type="entry name" value="WD40_rpt"/>
</dbReference>
<keyword evidence="5" id="KW-0808">Transferase</keyword>
<feature type="compositionally biased region" description="Acidic residues" evidence="2">
    <location>
        <begin position="1253"/>
        <end position="1265"/>
    </location>
</feature>
<feature type="compositionally biased region" description="Acidic residues" evidence="2">
    <location>
        <begin position="1175"/>
        <end position="1201"/>
    </location>
</feature>
<dbReference type="GO" id="GO:0016301">
    <property type="term" value="F:kinase activity"/>
    <property type="evidence" value="ECO:0007669"/>
    <property type="project" value="UniProtKB-KW"/>
</dbReference>
<organism evidence="5 6">
    <name type="scientific">Choanephora cucurbitarum</name>
    <dbReference type="NCBI Taxonomy" id="101091"/>
    <lineage>
        <taxon>Eukaryota</taxon>
        <taxon>Fungi</taxon>
        <taxon>Fungi incertae sedis</taxon>
        <taxon>Mucoromycota</taxon>
        <taxon>Mucoromycotina</taxon>
        <taxon>Mucoromycetes</taxon>
        <taxon>Mucorales</taxon>
        <taxon>Mucorineae</taxon>
        <taxon>Choanephoraceae</taxon>
        <taxon>Choanephoroideae</taxon>
        <taxon>Choanephora</taxon>
    </lineage>
</organism>
<dbReference type="PROSITE" id="PS50082">
    <property type="entry name" value="WD_REPEATS_2"/>
    <property type="match status" value="1"/>
</dbReference>
<dbReference type="InParanoid" id="A0A1C7NAT6"/>
<feature type="domain" description="Translation initiation factor beta propellor-like" evidence="3">
    <location>
        <begin position="166"/>
        <end position="274"/>
    </location>
</feature>
<feature type="region of interest" description="Disordered" evidence="2">
    <location>
        <begin position="1227"/>
        <end position="1469"/>
    </location>
</feature>
<evidence type="ECO:0000256" key="2">
    <source>
        <dbReference type="SAM" id="MobiDB-lite"/>
    </source>
</evidence>
<dbReference type="InterPro" id="IPR052779">
    <property type="entry name" value="WDR62"/>
</dbReference>
<feature type="compositionally biased region" description="Low complexity" evidence="2">
    <location>
        <begin position="1328"/>
        <end position="1338"/>
    </location>
</feature>
<dbReference type="SUPFAM" id="SSF50998">
    <property type="entry name" value="Quinoprotein alcohol dehydrogenase-like"/>
    <property type="match status" value="1"/>
</dbReference>
<dbReference type="Pfam" id="PF24782">
    <property type="entry name" value="WD40_MABP1-WDR62_2nd"/>
    <property type="match status" value="1"/>
</dbReference>
<dbReference type="SUPFAM" id="SSF50978">
    <property type="entry name" value="WD40 repeat-like"/>
    <property type="match status" value="1"/>
</dbReference>
<dbReference type="Gene3D" id="2.130.10.10">
    <property type="entry name" value="YVTN repeat-like/Quinoprotein amine dehydrogenase"/>
    <property type="match status" value="4"/>
</dbReference>
<keyword evidence="5" id="KW-0418">Kinase</keyword>
<dbReference type="STRING" id="101091.A0A1C7NAT6"/>
<dbReference type="SMART" id="SM00320">
    <property type="entry name" value="WD40"/>
    <property type="match status" value="12"/>
</dbReference>
<evidence type="ECO:0000313" key="5">
    <source>
        <dbReference type="EMBL" id="OBZ86225.1"/>
    </source>
</evidence>
<protein>
    <submittedName>
        <fullName evidence="5">Mitogen-activated protein kinase-binding protein 1</fullName>
    </submittedName>
</protein>
<dbReference type="InterPro" id="IPR015943">
    <property type="entry name" value="WD40/YVTN_repeat-like_dom_sf"/>
</dbReference>
<reference evidence="5 6" key="1">
    <citation type="submission" date="2016-03" db="EMBL/GenBank/DDBJ databases">
        <title>Choanephora cucurbitarum.</title>
        <authorList>
            <person name="Min B."/>
            <person name="Park H."/>
            <person name="Park J.-H."/>
            <person name="Shin H.-D."/>
            <person name="Choi I.-G."/>
        </authorList>
    </citation>
    <scope>NUCLEOTIDE SEQUENCE [LARGE SCALE GENOMIC DNA]</scope>
    <source>
        <strain evidence="5 6">KUS-F28377</strain>
    </source>
</reference>